<evidence type="ECO:0000313" key="1">
    <source>
        <dbReference type="EMBL" id="TNN56150.1"/>
    </source>
</evidence>
<keyword evidence="2" id="KW-1185">Reference proteome</keyword>
<dbReference type="EMBL" id="SRLO01000435">
    <property type="protein sequence ID" value="TNN56150.1"/>
    <property type="molecule type" value="Genomic_DNA"/>
</dbReference>
<proteinExistence type="predicted"/>
<dbReference type="AlphaFoldDB" id="A0A4Z2GSC8"/>
<accession>A0A4Z2GSC8</accession>
<name>A0A4Z2GSC8_9TELE</name>
<sequence length="70" mass="8075">MSEKDRLQMKMPVTLTFSLRRAMMQMRPMFPTSPSAIVMLYHITMHAVRTEDMGHCSSCPRTARSGRSRV</sequence>
<protein>
    <submittedName>
        <fullName evidence="1">Uncharacterized protein</fullName>
    </submittedName>
</protein>
<reference evidence="1 2" key="1">
    <citation type="submission" date="2019-03" db="EMBL/GenBank/DDBJ databases">
        <title>First draft genome of Liparis tanakae, snailfish: a comprehensive survey of snailfish specific genes.</title>
        <authorList>
            <person name="Kim W."/>
            <person name="Song I."/>
            <person name="Jeong J.-H."/>
            <person name="Kim D."/>
            <person name="Kim S."/>
            <person name="Ryu S."/>
            <person name="Song J.Y."/>
            <person name="Lee S.K."/>
        </authorList>
    </citation>
    <scope>NUCLEOTIDE SEQUENCE [LARGE SCALE GENOMIC DNA]</scope>
    <source>
        <tissue evidence="1">Muscle</tissue>
    </source>
</reference>
<evidence type="ECO:0000313" key="2">
    <source>
        <dbReference type="Proteomes" id="UP000314294"/>
    </source>
</evidence>
<comment type="caution">
    <text evidence="1">The sequence shown here is derived from an EMBL/GenBank/DDBJ whole genome shotgun (WGS) entry which is preliminary data.</text>
</comment>
<dbReference type="Proteomes" id="UP000314294">
    <property type="component" value="Unassembled WGS sequence"/>
</dbReference>
<gene>
    <name evidence="1" type="ORF">EYF80_033615</name>
</gene>
<organism evidence="1 2">
    <name type="scientific">Liparis tanakae</name>
    <name type="common">Tanaka's snailfish</name>
    <dbReference type="NCBI Taxonomy" id="230148"/>
    <lineage>
        <taxon>Eukaryota</taxon>
        <taxon>Metazoa</taxon>
        <taxon>Chordata</taxon>
        <taxon>Craniata</taxon>
        <taxon>Vertebrata</taxon>
        <taxon>Euteleostomi</taxon>
        <taxon>Actinopterygii</taxon>
        <taxon>Neopterygii</taxon>
        <taxon>Teleostei</taxon>
        <taxon>Neoteleostei</taxon>
        <taxon>Acanthomorphata</taxon>
        <taxon>Eupercaria</taxon>
        <taxon>Perciformes</taxon>
        <taxon>Cottioidei</taxon>
        <taxon>Cottales</taxon>
        <taxon>Liparidae</taxon>
        <taxon>Liparis</taxon>
    </lineage>
</organism>